<dbReference type="Proteomes" id="UP001209878">
    <property type="component" value="Unassembled WGS sequence"/>
</dbReference>
<evidence type="ECO:0000313" key="2">
    <source>
        <dbReference type="Proteomes" id="UP001209878"/>
    </source>
</evidence>
<reference evidence="1" key="1">
    <citation type="journal article" date="2023" name="Mol. Biol. Evol.">
        <title>Third-Generation Sequencing Reveals the Adaptive Role of the Epigenome in Three Deep-Sea Polychaetes.</title>
        <authorList>
            <person name="Perez M."/>
            <person name="Aroh O."/>
            <person name="Sun Y."/>
            <person name="Lan Y."/>
            <person name="Juniper S.K."/>
            <person name="Young C.R."/>
            <person name="Angers B."/>
            <person name="Qian P.Y."/>
        </authorList>
    </citation>
    <scope>NUCLEOTIDE SEQUENCE</scope>
    <source>
        <strain evidence="1">R07B-5</strain>
    </source>
</reference>
<dbReference type="PANTHER" id="PTHR47526:SF3">
    <property type="entry name" value="PHD-TYPE DOMAIN-CONTAINING PROTEIN"/>
    <property type="match status" value="1"/>
</dbReference>
<dbReference type="PANTHER" id="PTHR47526">
    <property type="entry name" value="ATP-DEPENDENT DNA HELICASE"/>
    <property type="match status" value="1"/>
</dbReference>
<keyword evidence="2" id="KW-1185">Reference proteome</keyword>
<gene>
    <name evidence="1" type="ORF">NP493_56g06003</name>
</gene>
<evidence type="ECO:0000313" key="1">
    <source>
        <dbReference type="EMBL" id="KAK2191282.1"/>
    </source>
</evidence>
<name>A0AAD9PB26_RIDPI</name>
<accession>A0AAD9PB26</accession>
<dbReference type="EMBL" id="JAODUO010000055">
    <property type="protein sequence ID" value="KAK2191282.1"/>
    <property type="molecule type" value="Genomic_DNA"/>
</dbReference>
<sequence length="260" mass="29228">METDDTYESGFQAIQVESLPPSATAQTRYEDVSARDRYEKKLEYGDGAGKLLDPYLMQIGWQNDPSLWPDLTFCNIYQYLINMPGMFSRESMKANKSLDAYSFAVSGHVEEVKYMDITNMPFCLMKSKVIPSMRIRDKPHELWVYLVKETAEVYCAHCTCMAGLGEVGSHDAALLFKMEIAVKMGLTKTSSTSEACKWNASFRKQLEPLTLQEMAETGLLRGNRKRPVASSYPSGRATKPSAEVLNSFHDVCPNAAFFTS</sequence>
<protein>
    <submittedName>
        <fullName evidence="1">Uncharacterized protein</fullName>
    </submittedName>
</protein>
<proteinExistence type="predicted"/>
<comment type="caution">
    <text evidence="1">The sequence shown here is derived from an EMBL/GenBank/DDBJ whole genome shotgun (WGS) entry which is preliminary data.</text>
</comment>
<organism evidence="1 2">
    <name type="scientific">Ridgeia piscesae</name>
    <name type="common">Tubeworm</name>
    <dbReference type="NCBI Taxonomy" id="27915"/>
    <lineage>
        <taxon>Eukaryota</taxon>
        <taxon>Metazoa</taxon>
        <taxon>Spiralia</taxon>
        <taxon>Lophotrochozoa</taxon>
        <taxon>Annelida</taxon>
        <taxon>Polychaeta</taxon>
        <taxon>Sedentaria</taxon>
        <taxon>Canalipalpata</taxon>
        <taxon>Sabellida</taxon>
        <taxon>Siboglinidae</taxon>
        <taxon>Ridgeia</taxon>
    </lineage>
</organism>
<dbReference type="AlphaFoldDB" id="A0AAD9PB26"/>